<keyword evidence="2" id="KW-0813">Transport</keyword>
<evidence type="ECO:0000256" key="5">
    <source>
        <dbReference type="ARBA" id="ARBA00022729"/>
    </source>
</evidence>
<comment type="caution">
    <text evidence="11">The sequence shown here is derived from an EMBL/GenBank/DDBJ whole genome shotgun (WGS) entry which is preliminary data.</text>
</comment>
<comment type="subcellular location">
    <subcellularLocation>
        <location evidence="1">Cell envelope</location>
    </subcellularLocation>
</comment>
<dbReference type="GO" id="GO:0030246">
    <property type="term" value="F:carbohydrate binding"/>
    <property type="evidence" value="ECO:0007669"/>
    <property type="project" value="InterPro"/>
</dbReference>
<dbReference type="PANTHER" id="PTHR30036">
    <property type="entry name" value="D-XYLOSE-BINDING PERIPLASMIC PROTEIN"/>
    <property type="match status" value="1"/>
</dbReference>
<reference evidence="11" key="1">
    <citation type="submission" date="2020-06" db="EMBL/GenBank/DDBJ databases">
        <title>Genomic insights into acetone-butanol-ethanol (ABE) fermentation by sequencing solventogenic clostridia strains.</title>
        <authorList>
            <person name="Brown S."/>
        </authorList>
    </citation>
    <scope>NUCLEOTIDE SEQUENCE</scope>
    <source>
        <strain evidence="11">DJ123</strain>
    </source>
</reference>
<evidence type="ECO:0000256" key="8">
    <source>
        <dbReference type="ARBA" id="ARBA00034323"/>
    </source>
</evidence>
<evidence type="ECO:0000256" key="9">
    <source>
        <dbReference type="ARBA" id="ARBA00034344"/>
    </source>
</evidence>
<dbReference type="Proteomes" id="UP000822184">
    <property type="component" value="Unassembled WGS sequence"/>
</dbReference>
<dbReference type="InterPro" id="IPR028082">
    <property type="entry name" value="Peripla_BP_I"/>
</dbReference>
<name>A0AAE5LQK3_CLOBE</name>
<dbReference type="Gene3D" id="3.40.50.2300">
    <property type="match status" value="2"/>
</dbReference>
<keyword evidence="3" id="KW-0762">Sugar transport</keyword>
<sequence>MMKILNKRIAIILLTLTIFLLISITQVKTIASLDLNTNRVSNIAVIFFVTDDPFTMKVIESLKNIENENQNRVKFTFLNPKNNIAIQDEILDAALQTKYDLFILYLPDRRENVVEGAINKIKQKNKPLILMNIIPEVASRASKLYEKVVFVTPDSKKAGIAQGKIIADFWNKNKSSLDANGDNILQYVLLQGPSDDPQPIDRSKYAISTLNDSGIKTQELARVNANWSKDLAKSSIDNLFLKYNGRIEAIISNNDAMAIGAIEALQKYGYNKDNKSKNIAVVGIDGLQEAKDLIDKGIMTGTVIQDPRIEAEVLYKVGMNLIKNLSPTENTDYKVVEGEIIIPFPYDTYIRNISES</sequence>
<keyword evidence="4" id="KW-0479">Metal-binding</keyword>
<evidence type="ECO:0000256" key="3">
    <source>
        <dbReference type="ARBA" id="ARBA00022597"/>
    </source>
</evidence>
<dbReference type="PANTHER" id="PTHR30036:SF2">
    <property type="entry name" value="D-GALACTOSE_METHYL-GALACTOSIDE BINDING PERIPLASMIC PROTEIN MGLB"/>
    <property type="match status" value="1"/>
</dbReference>
<dbReference type="GO" id="GO:0030288">
    <property type="term" value="C:outer membrane-bounded periplasmic space"/>
    <property type="evidence" value="ECO:0007669"/>
    <property type="project" value="TreeGrafter"/>
</dbReference>
<keyword evidence="7" id="KW-0106">Calcium</keyword>
<gene>
    <name evidence="11" type="ORF">BCD95_003155</name>
</gene>
<comment type="subunit">
    <text evidence="8">The ABC transporter complex is composed of one ATP-binding protein (MglA), two transmembrane proteins (MglC) and a solute-binding protein (MglB).</text>
</comment>
<accession>A0AAE5LQK3</accession>
<dbReference type="GO" id="GO:0046872">
    <property type="term" value="F:metal ion binding"/>
    <property type="evidence" value="ECO:0007669"/>
    <property type="project" value="UniProtKB-KW"/>
</dbReference>
<evidence type="ECO:0000256" key="7">
    <source>
        <dbReference type="ARBA" id="ARBA00022837"/>
    </source>
</evidence>
<dbReference type="InterPro" id="IPR025997">
    <property type="entry name" value="SBP_2_dom"/>
</dbReference>
<dbReference type="Pfam" id="PF13407">
    <property type="entry name" value="Peripla_BP_4"/>
    <property type="match status" value="1"/>
</dbReference>
<dbReference type="EMBL" id="JABTDW010000001">
    <property type="protein sequence ID" value="NSB14896.1"/>
    <property type="molecule type" value="Genomic_DNA"/>
</dbReference>
<keyword evidence="5" id="KW-0732">Signal</keyword>
<dbReference type="CDD" id="cd01539">
    <property type="entry name" value="PBP1_GGBP"/>
    <property type="match status" value="1"/>
</dbReference>
<dbReference type="InterPro" id="IPR050555">
    <property type="entry name" value="Bact_Solute-Bind_Prot2"/>
</dbReference>
<evidence type="ECO:0000313" key="12">
    <source>
        <dbReference type="Proteomes" id="UP000822184"/>
    </source>
</evidence>
<organism evidence="11 12">
    <name type="scientific">Clostridium beijerinckii</name>
    <name type="common">Clostridium MP</name>
    <dbReference type="NCBI Taxonomy" id="1520"/>
    <lineage>
        <taxon>Bacteria</taxon>
        <taxon>Bacillati</taxon>
        <taxon>Bacillota</taxon>
        <taxon>Clostridia</taxon>
        <taxon>Eubacteriales</taxon>
        <taxon>Clostridiaceae</taxon>
        <taxon>Clostridium</taxon>
    </lineage>
</organism>
<evidence type="ECO:0000256" key="2">
    <source>
        <dbReference type="ARBA" id="ARBA00022448"/>
    </source>
</evidence>
<keyword evidence="6" id="KW-0574">Periplasm</keyword>
<dbReference type="InterPro" id="IPR044085">
    <property type="entry name" value="MglB-like_PBP1"/>
</dbReference>
<evidence type="ECO:0000313" key="11">
    <source>
        <dbReference type="EMBL" id="NSB14896.1"/>
    </source>
</evidence>
<protein>
    <recommendedName>
        <fullName evidence="9">D-galactose/methyl-galactoside binding periplasmic protein MglB</fullName>
    </recommendedName>
</protein>
<proteinExistence type="predicted"/>
<evidence type="ECO:0000259" key="10">
    <source>
        <dbReference type="Pfam" id="PF13407"/>
    </source>
</evidence>
<dbReference type="AlphaFoldDB" id="A0AAE5LQK3"/>
<evidence type="ECO:0000256" key="4">
    <source>
        <dbReference type="ARBA" id="ARBA00022723"/>
    </source>
</evidence>
<evidence type="ECO:0000256" key="6">
    <source>
        <dbReference type="ARBA" id="ARBA00022764"/>
    </source>
</evidence>
<feature type="domain" description="Periplasmic binding protein" evidence="10">
    <location>
        <begin position="43"/>
        <end position="323"/>
    </location>
</feature>
<dbReference type="SUPFAM" id="SSF53822">
    <property type="entry name" value="Periplasmic binding protein-like I"/>
    <property type="match status" value="1"/>
</dbReference>
<evidence type="ECO:0000256" key="1">
    <source>
        <dbReference type="ARBA" id="ARBA00004196"/>
    </source>
</evidence>